<dbReference type="CDD" id="cd00564">
    <property type="entry name" value="TMP_TenI"/>
    <property type="match status" value="1"/>
</dbReference>
<sequence>MNYKLKHYLITDPKYYTNDIGLFEKNLRNILENKKVDIACFRDKTSDNYEDLAKIFIMTCKEFTIKEILLNTDYKLASKLKATGVHLNSTQFDKIKIAKDLNLNVIISCHSFEDIEKAKSLKCDTLTFSPIFQTPNKGEPKGILKLQEAIDTYKDVNIIALGGIINDEQIKQIEKTKAYAFASIRYFI</sequence>
<dbReference type="GO" id="GO:0009228">
    <property type="term" value="P:thiamine biosynthetic process"/>
    <property type="evidence" value="ECO:0007669"/>
    <property type="project" value="UniProtKB-KW"/>
</dbReference>
<evidence type="ECO:0000313" key="5">
    <source>
        <dbReference type="Proteomes" id="UP000503483"/>
    </source>
</evidence>
<evidence type="ECO:0000256" key="1">
    <source>
        <dbReference type="ARBA" id="ARBA00004948"/>
    </source>
</evidence>
<dbReference type="InterPro" id="IPR022998">
    <property type="entry name" value="ThiamineP_synth_TenI"/>
</dbReference>
<dbReference type="PANTHER" id="PTHR20857">
    <property type="entry name" value="THIAMINE-PHOSPHATE PYROPHOSPHORYLASE"/>
    <property type="match status" value="1"/>
</dbReference>
<evidence type="ECO:0000259" key="3">
    <source>
        <dbReference type="Pfam" id="PF02581"/>
    </source>
</evidence>
<keyword evidence="5" id="KW-1185">Reference proteome</keyword>
<dbReference type="KEGG" id="paco:AACT_2648"/>
<comment type="pathway">
    <text evidence="1">Cofactor biosynthesis; thiamine diphosphate biosynthesis.</text>
</comment>
<dbReference type="GO" id="GO:0005737">
    <property type="term" value="C:cytoplasm"/>
    <property type="evidence" value="ECO:0007669"/>
    <property type="project" value="TreeGrafter"/>
</dbReference>
<organism evidence="4 5">
    <name type="scientific">Arcobacter acticola</name>
    <dbReference type="NCBI Taxonomy" id="1849015"/>
    <lineage>
        <taxon>Bacteria</taxon>
        <taxon>Pseudomonadati</taxon>
        <taxon>Campylobacterota</taxon>
        <taxon>Epsilonproteobacteria</taxon>
        <taxon>Campylobacterales</taxon>
        <taxon>Arcobacteraceae</taxon>
        <taxon>Arcobacter</taxon>
    </lineage>
</organism>
<dbReference type="PANTHER" id="PTHR20857:SF15">
    <property type="entry name" value="THIAMINE-PHOSPHATE SYNTHASE"/>
    <property type="match status" value="1"/>
</dbReference>
<dbReference type="AlphaFoldDB" id="A0A6M8EME6"/>
<dbReference type="Proteomes" id="UP000503483">
    <property type="component" value="Chromosome"/>
</dbReference>
<dbReference type="InterPro" id="IPR013785">
    <property type="entry name" value="Aldolase_TIM"/>
</dbReference>
<proteinExistence type="predicted"/>
<keyword evidence="2" id="KW-0784">Thiamine biosynthesis</keyword>
<feature type="domain" description="Thiamine phosphate synthase/TenI" evidence="3">
    <location>
        <begin position="8"/>
        <end position="185"/>
    </location>
</feature>
<evidence type="ECO:0000256" key="2">
    <source>
        <dbReference type="ARBA" id="ARBA00022977"/>
    </source>
</evidence>
<dbReference type="Gene3D" id="3.20.20.70">
    <property type="entry name" value="Aldolase class I"/>
    <property type="match status" value="1"/>
</dbReference>
<dbReference type="InterPro" id="IPR036206">
    <property type="entry name" value="ThiamineP_synth_sf"/>
</dbReference>
<name>A0A6M8EME6_9BACT</name>
<evidence type="ECO:0000313" key="4">
    <source>
        <dbReference type="EMBL" id="QKE29718.1"/>
    </source>
</evidence>
<accession>A0A6M8EME6</accession>
<protein>
    <submittedName>
        <fullName evidence="4">Thiamine phosphate synthase (TMP-TENI domain)</fullName>
    </submittedName>
</protein>
<reference evidence="4 5" key="1">
    <citation type="submission" date="2019-08" db="EMBL/GenBank/DDBJ databases">
        <title>Complete genome sequence of Arcobacter acticola.</title>
        <authorList>
            <person name="Miller W."/>
        </authorList>
    </citation>
    <scope>NUCLEOTIDE SEQUENCE [LARGE SCALE GENOMIC DNA]</scope>
    <source>
        <strain evidence="4 5">KCTC 52212</strain>
    </source>
</reference>
<dbReference type="Pfam" id="PF02581">
    <property type="entry name" value="TMP-TENI"/>
    <property type="match status" value="1"/>
</dbReference>
<dbReference type="SUPFAM" id="SSF51391">
    <property type="entry name" value="Thiamin phosphate synthase"/>
    <property type="match status" value="1"/>
</dbReference>
<dbReference type="RefSeq" id="WP_172127715.1">
    <property type="nucleotide sequence ID" value="NZ_CP042652.1"/>
</dbReference>
<dbReference type="GO" id="GO:0004789">
    <property type="term" value="F:thiamine-phosphate diphosphorylase activity"/>
    <property type="evidence" value="ECO:0007669"/>
    <property type="project" value="TreeGrafter"/>
</dbReference>
<dbReference type="EMBL" id="CP042652">
    <property type="protein sequence ID" value="QKE29718.1"/>
    <property type="molecule type" value="Genomic_DNA"/>
</dbReference>
<gene>
    <name evidence="4" type="ORF">AACT_2648</name>
</gene>